<dbReference type="PANTHER" id="PTHR15336">
    <property type="entry name" value="UBIQUINOL-CYTOCHROME C REDUCTASE COMPLEX 7.8 KDA PROTEIN"/>
    <property type="match status" value="1"/>
</dbReference>
<keyword evidence="3" id="KW-0813">Transport</keyword>
<dbReference type="PhylomeDB" id="G4VT15"/>
<comment type="similarity">
    <text evidence="2">Belongs to the UQCRH/QCR6 family.</text>
</comment>
<dbReference type="KEGG" id="smm:Smp_059930"/>
<reference evidence="11" key="2">
    <citation type="submission" date="2018-12" db="UniProtKB">
        <authorList>
            <consortium name="WormBaseParasite"/>
        </authorList>
    </citation>
    <scope>IDENTIFICATION</scope>
    <source>
        <strain evidence="11">Puerto Rican</strain>
    </source>
</reference>
<name>G4VT15_SCHMA</name>
<dbReference type="OrthoDB" id="405848at2759"/>
<dbReference type="GO" id="GO:0006122">
    <property type="term" value="P:mitochondrial electron transport, ubiquinol to cytochrome c"/>
    <property type="evidence" value="ECO:0007669"/>
    <property type="project" value="InterPro"/>
</dbReference>
<keyword evidence="5" id="KW-0999">Mitochondrion inner membrane</keyword>
<organism evidence="10 11">
    <name type="scientific">Schistosoma mansoni</name>
    <name type="common">Blood fluke</name>
    <dbReference type="NCBI Taxonomy" id="6183"/>
    <lineage>
        <taxon>Eukaryota</taxon>
        <taxon>Metazoa</taxon>
        <taxon>Spiralia</taxon>
        <taxon>Lophotrochozoa</taxon>
        <taxon>Platyhelminthes</taxon>
        <taxon>Trematoda</taxon>
        <taxon>Digenea</taxon>
        <taxon>Strigeidida</taxon>
        <taxon>Schistosomatoidea</taxon>
        <taxon>Schistosomatidae</taxon>
        <taxon>Schistosoma</taxon>
    </lineage>
</organism>
<dbReference type="InterPro" id="IPR036811">
    <property type="entry name" value="Ubol_cytC_Rdtase_hinge_dom_sf"/>
</dbReference>
<evidence type="ECO:0000313" key="11">
    <source>
        <dbReference type="WBParaSite" id="Smp_059930.1"/>
    </source>
</evidence>
<feature type="domain" description="Ubiquinol-cytochrome C reductase hinge" evidence="9">
    <location>
        <begin position="8"/>
        <end position="68"/>
    </location>
</feature>
<keyword evidence="10" id="KW-1185">Reference proteome</keyword>
<evidence type="ECO:0000256" key="8">
    <source>
        <dbReference type="ARBA" id="ARBA00023136"/>
    </source>
</evidence>
<evidence type="ECO:0000256" key="3">
    <source>
        <dbReference type="ARBA" id="ARBA00022448"/>
    </source>
</evidence>
<dbReference type="GO" id="GO:0005743">
    <property type="term" value="C:mitochondrial inner membrane"/>
    <property type="evidence" value="ECO:0007669"/>
    <property type="project" value="UniProtKB-SubCell"/>
</dbReference>
<evidence type="ECO:0000256" key="6">
    <source>
        <dbReference type="ARBA" id="ARBA00022982"/>
    </source>
</evidence>
<reference evidence="10" key="1">
    <citation type="journal article" date="2012" name="PLoS Negl. Trop. Dis.">
        <title>A systematically improved high quality genome and transcriptome of the human blood fluke Schistosoma mansoni.</title>
        <authorList>
            <person name="Protasio A.V."/>
            <person name="Tsai I.J."/>
            <person name="Babbage A."/>
            <person name="Nichol S."/>
            <person name="Hunt M."/>
            <person name="Aslett M.A."/>
            <person name="De Silva N."/>
            <person name="Velarde G.S."/>
            <person name="Anderson T.J."/>
            <person name="Clark R.C."/>
            <person name="Davidson C."/>
            <person name="Dillon G.P."/>
            <person name="Holroyd N.E."/>
            <person name="LoVerde P.T."/>
            <person name="Lloyd C."/>
            <person name="McQuillan J."/>
            <person name="Oliveira G."/>
            <person name="Otto T.D."/>
            <person name="Parker-Manuel S.J."/>
            <person name="Quail M.A."/>
            <person name="Wilson R.A."/>
            <person name="Zerlotini A."/>
            <person name="Dunne D.W."/>
            <person name="Berriman M."/>
        </authorList>
    </citation>
    <scope>NUCLEOTIDE SEQUENCE [LARGE SCALE GENOMIC DNA]</scope>
    <source>
        <strain evidence="10">Puerto Rican</strain>
    </source>
</reference>
<accession>G4VT15</accession>
<evidence type="ECO:0000256" key="5">
    <source>
        <dbReference type="ARBA" id="ARBA00022792"/>
    </source>
</evidence>
<dbReference type="WBParaSite" id="Smp_059930.1">
    <property type="protein sequence ID" value="Smp_059930.1"/>
    <property type="gene ID" value="Smp_059930"/>
</dbReference>
<dbReference type="AlphaFoldDB" id="G4VT15"/>
<dbReference type="RefSeq" id="XP_018654533.1">
    <property type="nucleotide sequence ID" value="XM_018789051.1"/>
</dbReference>
<dbReference type="HOGENOM" id="CLU_115913_3_0_1"/>
<keyword evidence="4" id="KW-0679">Respiratory chain</keyword>
<dbReference type="Proteomes" id="UP000008854">
    <property type="component" value="Unassembled WGS sequence"/>
</dbReference>
<dbReference type="InterPro" id="IPR023184">
    <property type="entry name" value="Ubol_cytC_Rdtase_hinge_dom"/>
</dbReference>
<dbReference type="FunCoup" id="G4VT15">
    <property type="interactions" value="257"/>
</dbReference>
<evidence type="ECO:0000256" key="7">
    <source>
        <dbReference type="ARBA" id="ARBA00023128"/>
    </source>
</evidence>
<evidence type="ECO:0000259" key="9">
    <source>
        <dbReference type="Pfam" id="PF02320"/>
    </source>
</evidence>
<evidence type="ECO:0000256" key="1">
    <source>
        <dbReference type="ARBA" id="ARBA00004137"/>
    </source>
</evidence>
<dbReference type="CTD" id="8340454"/>
<comment type="subcellular location">
    <subcellularLocation>
        <location evidence="1">Mitochondrion inner membrane</location>
        <topology evidence="1">Peripheral membrane protein</topology>
        <orientation evidence="1">Intermembrane side</orientation>
    </subcellularLocation>
</comment>
<dbReference type="PANTHER" id="PTHR15336:SF0">
    <property type="entry name" value="CYTOCHROME B-C1 COMPLEX SUBUNIT 6, MITOCHONDRIAL"/>
    <property type="match status" value="1"/>
</dbReference>
<evidence type="ECO:0000256" key="4">
    <source>
        <dbReference type="ARBA" id="ARBA00022660"/>
    </source>
</evidence>
<evidence type="ECO:0000256" key="2">
    <source>
        <dbReference type="ARBA" id="ARBA00006498"/>
    </source>
</evidence>
<dbReference type="SUPFAM" id="SSF81531">
    <property type="entry name" value="Non-heme 11 kDa protein of cytochrome bc1 complex (Ubiquinol-cytochrome c reductase)"/>
    <property type="match status" value="1"/>
</dbReference>
<keyword evidence="6" id="KW-0249">Electron transport</keyword>
<dbReference type="InParanoid" id="G4VT15"/>
<sequence>MSDEEAVDPLDTLRKEARVSHHCSPFLKKLEECGDRQSRTKESCEEELVDLLGCVDHQVAKTIFSVLK</sequence>
<evidence type="ECO:0000313" key="10">
    <source>
        <dbReference type="Proteomes" id="UP000008854"/>
    </source>
</evidence>
<protein>
    <submittedName>
        <fullName evidence="11">UCR_hinge domain-containing protein</fullName>
    </submittedName>
</protein>
<dbReference type="InterPro" id="IPR003422">
    <property type="entry name" value="Cyt_b-c1_6"/>
</dbReference>
<keyword evidence="8" id="KW-0472">Membrane</keyword>
<keyword evidence="7" id="KW-0496">Mitochondrion</keyword>
<proteinExistence type="inferred from homology"/>
<dbReference type="GeneID" id="8340454"/>
<dbReference type="STRING" id="6183.G4VT15"/>
<dbReference type="Pfam" id="PF02320">
    <property type="entry name" value="UCR_hinge"/>
    <property type="match status" value="1"/>
</dbReference>
<dbReference type="Gene3D" id="1.10.287.20">
    <property type="entry name" value="Ubiquinol-cytochrome C reductase hinge domain"/>
    <property type="match status" value="1"/>
</dbReference>